<feature type="transmembrane region" description="Helical" evidence="16">
    <location>
        <begin position="18"/>
        <end position="36"/>
    </location>
</feature>
<reference evidence="17 18" key="1">
    <citation type="submission" date="2015-12" db="EMBL/GenBank/DDBJ databases">
        <title>Dictyostelia acquired genes for synthesis and detection of signals that induce cell-type specialization by lateral gene transfer from prokaryotes.</title>
        <authorList>
            <person name="Gloeckner G."/>
            <person name="Schaap P."/>
        </authorList>
    </citation>
    <scope>NUCLEOTIDE SEQUENCE [LARGE SCALE GENOMIC DNA]</scope>
    <source>
        <strain evidence="17 18">TK</strain>
    </source>
</reference>
<dbReference type="STRING" id="361077.A0A152A9N5"/>
<dbReference type="InterPro" id="IPR007318">
    <property type="entry name" value="Phopholipid_MeTrfase"/>
</dbReference>
<keyword evidence="12 15" id="KW-0472">Membrane</keyword>
<dbReference type="OrthoDB" id="8300106at2759"/>
<dbReference type="Proteomes" id="UP000076078">
    <property type="component" value="Unassembled WGS sequence"/>
</dbReference>
<dbReference type="GO" id="GO:0031966">
    <property type="term" value="C:mitochondrial membrane"/>
    <property type="evidence" value="ECO:0007669"/>
    <property type="project" value="UniProtKB-SubCell"/>
</dbReference>
<keyword evidence="10 15" id="KW-0443">Lipid metabolism</keyword>
<comment type="catalytic activity">
    <reaction evidence="15">
        <text>a 1,2-diacyl-sn-glycero-3-phospho-N-methylethanolamine + S-adenosyl-L-methionine = a 1,2-diacyl-sn-glycero-3-phospho-N,N-dimethylethanolamine + S-adenosyl-L-homocysteine + H(+)</text>
        <dbReference type="Rhea" id="RHEA:32735"/>
        <dbReference type="ChEBI" id="CHEBI:15378"/>
        <dbReference type="ChEBI" id="CHEBI:57856"/>
        <dbReference type="ChEBI" id="CHEBI:59789"/>
        <dbReference type="ChEBI" id="CHEBI:64572"/>
        <dbReference type="ChEBI" id="CHEBI:64573"/>
        <dbReference type="EC" id="2.1.1.71"/>
    </reaction>
</comment>
<comment type="subcellular location">
    <subcellularLocation>
        <location evidence="15">Endoplasmic reticulum membrane</location>
        <topology evidence="15">Multi-pass membrane protein</topology>
    </subcellularLocation>
    <subcellularLocation>
        <location evidence="15">Mitochondrion membrane</location>
        <topology evidence="15">Multi-pass membrane protein</topology>
    </subcellularLocation>
</comment>
<dbReference type="InParanoid" id="A0A152A9N5"/>
<dbReference type="UniPathway" id="UPA00753"/>
<evidence type="ECO:0000256" key="11">
    <source>
        <dbReference type="ARBA" id="ARBA00023128"/>
    </source>
</evidence>
<dbReference type="PANTHER" id="PTHR15458:SF5">
    <property type="entry name" value="PHOSPHATIDYLETHANOLAMINE N-METHYLTRANSFERASE"/>
    <property type="match status" value="1"/>
</dbReference>
<dbReference type="Pfam" id="PF04191">
    <property type="entry name" value="PEMT"/>
    <property type="match status" value="1"/>
</dbReference>
<dbReference type="PIRSF" id="PIRSF005444">
    <property type="entry name" value="PEMT"/>
    <property type="match status" value="1"/>
</dbReference>
<dbReference type="PANTHER" id="PTHR15458">
    <property type="entry name" value="PHOSPHATIDYLETHANOLAMINE N-METHYLTRANSFERASE"/>
    <property type="match status" value="1"/>
</dbReference>
<evidence type="ECO:0000256" key="15">
    <source>
        <dbReference type="HAMAP-Rule" id="MF_03216"/>
    </source>
</evidence>
<feature type="transmembrane region" description="Helical" evidence="16">
    <location>
        <begin position="96"/>
        <end position="114"/>
    </location>
</feature>
<keyword evidence="8 15" id="KW-0256">Endoplasmic reticulum</keyword>
<dbReference type="GO" id="GO:0005789">
    <property type="term" value="C:endoplasmic reticulum membrane"/>
    <property type="evidence" value="ECO:0007669"/>
    <property type="project" value="UniProtKB-SubCell"/>
</dbReference>
<dbReference type="PROSITE" id="PS51599">
    <property type="entry name" value="SAM_PEMT_PEM2"/>
    <property type="match status" value="1"/>
</dbReference>
<comment type="catalytic activity">
    <reaction evidence="15">
        <text>a 1,2-diacyl-sn-glycero-3-phospho-N,N-dimethylethanolamine + S-adenosyl-L-methionine = a 1,2-diacyl-sn-glycero-3-phosphocholine + S-adenosyl-L-homocysteine + H(+)</text>
        <dbReference type="Rhea" id="RHEA:32739"/>
        <dbReference type="ChEBI" id="CHEBI:15378"/>
        <dbReference type="ChEBI" id="CHEBI:57643"/>
        <dbReference type="ChEBI" id="CHEBI:57856"/>
        <dbReference type="ChEBI" id="CHEBI:59789"/>
        <dbReference type="ChEBI" id="CHEBI:64572"/>
    </reaction>
</comment>
<feature type="transmembrane region" description="Helical" evidence="16">
    <location>
        <begin position="126"/>
        <end position="144"/>
    </location>
</feature>
<dbReference type="GO" id="GO:0006656">
    <property type="term" value="P:phosphatidylcholine biosynthetic process"/>
    <property type="evidence" value="ECO:0007669"/>
    <property type="project" value="UniProtKB-UniRule"/>
</dbReference>
<organism evidence="17 18">
    <name type="scientific">Tieghemostelium lacteum</name>
    <name type="common">Slime mold</name>
    <name type="synonym">Dictyostelium lacteum</name>
    <dbReference type="NCBI Taxonomy" id="361077"/>
    <lineage>
        <taxon>Eukaryota</taxon>
        <taxon>Amoebozoa</taxon>
        <taxon>Evosea</taxon>
        <taxon>Eumycetozoa</taxon>
        <taxon>Dictyostelia</taxon>
        <taxon>Dictyosteliales</taxon>
        <taxon>Raperosteliaceae</taxon>
        <taxon>Tieghemostelium</taxon>
    </lineage>
</organism>
<dbReference type="EMBL" id="LODT01000001">
    <property type="protein sequence ID" value="KYR02845.1"/>
    <property type="molecule type" value="Genomic_DNA"/>
</dbReference>
<feature type="transmembrane region" description="Helical" evidence="16">
    <location>
        <begin position="57"/>
        <end position="76"/>
    </location>
</feature>
<evidence type="ECO:0000256" key="3">
    <source>
        <dbReference type="ARBA" id="ARBA00022516"/>
    </source>
</evidence>
<dbReference type="EC" id="2.1.1.17" evidence="15"/>
<keyword evidence="18" id="KW-1185">Reference proteome</keyword>
<protein>
    <recommendedName>
        <fullName evidence="15">Phosphatidylethanolamine N-methyltransferase</fullName>
        <shortName evidence="15">PEAMT</shortName>
        <shortName evidence="15">PEMT</shortName>
        <ecNumber evidence="15">2.1.1.17</ecNumber>
        <ecNumber evidence="15">2.1.1.71</ecNumber>
    </recommendedName>
    <alternativeName>
        <fullName evidence="15">Phospholipid methyltransferase</fullName>
        <shortName evidence="15">PLMT</shortName>
    </alternativeName>
</protein>
<keyword evidence="13 15" id="KW-0594">Phospholipid biosynthesis</keyword>
<evidence type="ECO:0000256" key="7">
    <source>
        <dbReference type="ARBA" id="ARBA00022692"/>
    </source>
</evidence>
<dbReference type="OMA" id="PTFWNIA"/>
<feature type="binding site" evidence="15">
    <location>
        <begin position="185"/>
        <end position="186"/>
    </location>
    <ligand>
        <name>S-adenosyl-L-methionine</name>
        <dbReference type="ChEBI" id="CHEBI:59789"/>
    </ligand>
</feature>
<proteinExistence type="inferred from homology"/>
<dbReference type="HAMAP" id="MF_03216">
    <property type="entry name" value="PLMT"/>
    <property type="match status" value="1"/>
</dbReference>
<sequence length="204" mass="23462">MEGITLDYLSSFIDFSETYFWLAIGCIIFNPLWWNIQARYEYNHKFLTRLMGGQYAGCYLMAFLIFSLGILRDYLFAQALMYQPIFEEFGREEIQYLAYALYAIGSVLVLSAYMRLGITGTYLGDYFGILMSARVTGFPFNVMNNPMYNGSTMLFLAHALSEKSLAGVFITIVVYVVYQIALIFEGSFTDFIYCEANKNNKKTK</sequence>
<name>A0A152A9N5_TIELA</name>
<comment type="catalytic activity">
    <reaction evidence="15">
        <text>a 1,2-diacyl-sn-glycero-3-phosphoethanolamine + S-adenosyl-L-methionine = a 1,2-diacyl-sn-glycero-3-phospho-N-methylethanolamine + S-adenosyl-L-homocysteine + H(+)</text>
        <dbReference type="Rhea" id="RHEA:11164"/>
        <dbReference type="ChEBI" id="CHEBI:15378"/>
        <dbReference type="ChEBI" id="CHEBI:57856"/>
        <dbReference type="ChEBI" id="CHEBI:59789"/>
        <dbReference type="ChEBI" id="CHEBI:64573"/>
        <dbReference type="ChEBI" id="CHEBI:64612"/>
        <dbReference type="EC" id="2.1.1.17"/>
    </reaction>
</comment>
<feature type="intramembrane region" description="Helical" evidence="15">
    <location>
        <begin position="18"/>
        <end position="38"/>
    </location>
</feature>
<evidence type="ECO:0000256" key="16">
    <source>
        <dbReference type="SAM" id="Phobius"/>
    </source>
</evidence>
<evidence type="ECO:0000256" key="13">
    <source>
        <dbReference type="ARBA" id="ARBA00023209"/>
    </source>
</evidence>
<comment type="caution">
    <text evidence="17">The sequence shown here is derived from an EMBL/GenBank/DDBJ whole genome shotgun (WGS) entry which is preliminary data.</text>
</comment>
<evidence type="ECO:0000256" key="14">
    <source>
        <dbReference type="ARBA" id="ARBA00023264"/>
    </source>
</evidence>
<evidence type="ECO:0000256" key="8">
    <source>
        <dbReference type="ARBA" id="ARBA00022824"/>
    </source>
</evidence>
<evidence type="ECO:0000256" key="10">
    <source>
        <dbReference type="ARBA" id="ARBA00023098"/>
    </source>
</evidence>
<dbReference type="GO" id="GO:0004608">
    <property type="term" value="F:phosphatidylethanolamine N-methyltransferase activity"/>
    <property type="evidence" value="ECO:0007669"/>
    <property type="project" value="UniProtKB-UniRule"/>
</dbReference>
<evidence type="ECO:0000256" key="1">
    <source>
        <dbReference type="ARBA" id="ARBA00004969"/>
    </source>
</evidence>
<comment type="function">
    <text evidence="15">Catalyzes the three sequential steps of the methylation pathway for the biosynthesis of phosphatidylcholine, a critical and essential component for membrane structure. Uses S-adenosylmethionine (S-adenosyl-L-methionine, SAM or AdoMet) as the methyl group donor for the methylation of phosphatidylethanolamine (1,2-diacyl-sn-glycero-3-phosphoethanolamine, PE) to phosphatidylmonomethylethanolamine (1,2-diacyl-sn-glycero-3-phospho-N-methylethanolamine, PMME), PMME to phosphatidyldimethylethanolamine (1,2-diacyl-sn-glycero-3-phospho-N,N-dimethylethanolamine, PDME), and PDME to phosphatidylcholine (1,2-diacyl-sn-glycero-3-phosphocholine, PC), producing S-adenosyl-L-homocysteine in each step.</text>
</comment>
<keyword evidence="14 15" id="KW-1208">Phospholipid metabolism</keyword>
<dbReference type="FunCoup" id="A0A152A9N5">
    <property type="interactions" value="1"/>
</dbReference>
<keyword evidence="9 15" id="KW-1133">Transmembrane helix</keyword>
<evidence type="ECO:0000256" key="6">
    <source>
        <dbReference type="ARBA" id="ARBA00022691"/>
    </source>
</evidence>
<feature type="topological domain" description="Lumenal" evidence="15">
    <location>
        <begin position="1"/>
        <end position="17"/>
    </location>
</feature>
<feature type="binding site" evidence="15">
    <location>
        <begin position="103"/>
        <end position="105"/>
    </location>
    <ligand>
        <name>S-adenosyl-L-methionine</name>
        <dbReference type="ChEBI" id="CHEBI:59789"/>
    </ligand>
</feature>
<comment type="pathway">
    <text evidence="2">Lipid metabolism.</text>
</comment>
<comment type="pathway">
    <text evidence="1 15">Phospholipid metabolism; phosphatidylcholine biosynthesis.</text>
</comment>
<feature type="topological domain" description="Cytoplasmic" evidence="15">
    <location>
        <begin position="184"/>
        <end position="204"/>
    </location>
</feature>
<keyword evidence="4 15" id="KW-0489">Methyltransferase</keyword>
<accession>A0A152A9N5</accession>
<feature type="topological domain" description="Cytoplasmic" evidence="15">
    <location>
        <begin position="72"/>
        <end position="98"/>
    </location>
</feature>
<dbReference type="EC" id="2.1.1.71" evidence="15"/>
<evidence type="ECO:0000256" key="2">
    <source>
        <dbReference type="ARBA" id="ARBA00005189"/>
    </source>
</evidence>
<evidence type="ECO:0000256" key="12">
    <source>
        <dbReference type="ARBA" id="ARBA00023136"/>
    </source>
</evidence>
<keyword evidence="3 15" id="KW-0444">Lipid biosynthesis</keyword>
<keyword evidence="6 15" id="KW-0949">S-adenosyl-L-methionine</keyword>
<keyword evidence="7 15" id="KW-0812">Transmembrane</keyword>
<keyword evidence="5 15" id="KW-0808">Transferase</keyword>
<dbReference type="GO" id="GO:0032259">
    <property type="term" value="P:methylation"/>
    <property type="evidence" value="ECO:0007669"/>
    <property type="project" value="UniProtKB-KW"/>
</dbReference>
<comment type="similarity">
    <text evidence="15">Belongs to the class VI-like SAM-binding methyltransferase superfamily. PEMT/PEM2 methyltransferase family.</text>
</comment>
<dbReference type="AlphaFoldDB" id="A0A152A9N5"/>
<keyword evidence="11 15" id="KW-0496">Mitochondrion</keyword>
<dbReference type="FunFam" id="1.20.120.1630:FF:000005">
    <property type="entry name" value="Phosphatidylethanolamine N-methyltransferase"/>
    <property type="match status" value="1"/>
</dbReference>
<dbReference type="InterPro" id="IPR024960">
    <property type="entry name" value="PEMT/MFAP"/>
</dbReference>
<dbReference type="GO" id="GO:0000773">
    <property type="term" value="F:phosphatidyl-N-methylethanolamine N-methyltransferase activity"/>
    <property type="evidence" value="ECO:0007669"/>
    <property type="project" value="UniProtKB-UniRule"/>
</dbReference>
<feature type="topological domain" description="Lumenal" evidence="15">
    <location>
        <begin position="39"/>
        <end position="50"/>
    </location>
</feature>
<evidence type="ECO:0000256" key="5">
    <source>
        <dbReference type="ARBA" id="ARBA00022679"/>
    </source>
</evidence>
<feature type="transmembrane region" description="Helical" evidence="16">
    <location>
        <begin position="164"/>
        <end position="184"/>
    </location>
</feature>
<evidence type="ECO:0000256" key="9">
    <source>
        <dbReference type="ARBA" id="ARBA00022989"/>
    </source>
</evidence>
<evidence type="ECO:0000313" key="18">
    <source>
        <dbReference type="Proteomes" id="UP000076078"/>
    </source>
</evidence>
<evidence type="ECO:0000256" key="4">
    <source>
        <dbReference type="ARBA" id="ARBA00022603"/>
    </source>
</evidence>
<feature type="topological domain" description="Lumenal" evidence="15">
    <location>
        <begin position="120"/>
        <end position="162"/>
    </location>
</feature>
<gene>
    <name evidence="17" type="ORF">DLAC_00313</name>
</gene>
<evidence type="ECO:0000313" key="17">
    <source>
        <dbReference type="EMBL" id="KYR02845.1"/>
    </source>
</evidence>